<keyword evidence="3" id="KW-1185">Reference proteome</keyword>
<feature type="compositionally biased region" description="Low complexity" evidence="1">
    <location>
        <begin position="14"/>
        <end position="30"/>
    </location>
</feature>
<proteinExistence type="predicted"/>
<dbReference type="Proteomes" id="UP001222325">
    <property type="component" value="Unassembled WGS sequence"/>
</dbReference>
<protein>
    <submittedName>
        <fullName evidence="2">Uncharacterized protein</fullName>
    </submittedName>
</protein>
<evidence type="ECO:0000313" key="3">
    <source>
        <dbReference type="Proteomes" id="UP001222325"/>
    </source>
</evidence>
<feature type="region of interest" description="Disordered" evidence="1">
    <location>
        <begin position="78"/>
        <end position="97"/>
    </location>
</feature>
<organism evidence="2 3">
    <name type="scientific">Mycena belliarum</name>
    <dbReference type="NCBI Taxonomy" id="1033014"/>
    <lineage>
        <taxon>Eukaryota</taxon>
        <taxon>Fungi</taxon>
        <taxon>Dikarya</taxon>
        <taxon>Basidiomycota</taxon>
        <taxon>Agaricomycotina</taxon>
        <taxon>Agaricomycetes</taxon>
        <taxon>Agaricomycetidae</taxon>
        <taxon>Agaricales</taxon>
        <taxon>Marasmiineae</taxon>
        <taxon>Mycenaceae</taxon>
        <taxon>Mycena</taxon>
    </lineage>
</organism>
<feature type="region of interest" description="Disordered" evidence="1">
    <location>
        <begin position="13"/>
        <end position="55"/>
    </location>
</feature>
<accession>A0AAD6TTG6</accession>
<evidence type="ECO:0000313" key="2">
    <source>
        <dbReference type="EMBL" id="KAJ7077668.1"/>
    </source>
</evidence>
<gene>
    <name evidence="2" type="ORF">B0H15DRAFT_560105</name>
</gene>
<dbReference type="EMBL" id="JARJCN010000071">
    <property type="protein sequence ID" value="KAJ7077668.1"/>
    <property type="molecule type" value="Genomic_DNA"/>
</dbReference>
<dbReference type="AlphaFoldDB" id="A0AAD6TTG6"/>
<reference evidence="2" key="1">
    <citation type="submission" date="2023-03" db="EMBL/GenBank/DDBJ databases">
        <title>Massive genome expansion in bonnet fungi (Mycena s.s.) driven by repeated elements and novel gene families across ecological guilds.</title>
        <authorList>
            <consortium name="Lawrence Berkeley National Laboratory"/>
            <person name="Harder C.B."/>
            <person name="Miyauchi S."/>
            <person name="Viragh M."/>
            <person name="Kuo A."/>
            <person name="Thoen E."/>
            <person name="Andreopoulos B."/>
            <person name="Lu D."/>
            <person name="Skrede I."/>
            <person name="Drula E."/>
            <person name="Henrissat B."/>
            <person name="Morin E."/>
            <person name="Kohler A."/>
            <person name="Barry K."/>
            <person name="LaButti K."/>
            <person name="Morin E."/>
            <person name="Salamov A."/>
            <person name="Lipzen A."/>
            <person name="Mereny Z."/>
            <person name="Hegedus B."/>
            <person name="Baldrian P."/>
            <person name="Stursova M."/>
            <person name="Weitz H."/>
            <person name="Taylor A."/>
            <person name="Grigoriev I.V."/>
            <person name="Nagy L.G."/>
            <person name="Martin F."/>
            <person name="Kauserud H."/>
        </authorList>
    </citation>
    <scope>NUCLEOTIDE SEQUENCE</scope>
    <source>
        <strain evidence="2">CBHHK173m</strain>
    </source>
</reference>
<evidence type="ECO:0000256" key="1">
    <source>
        <dbReference type="SAM" id="MobiDB-lite"/>
    </source>
</evidence>
<name>A0AAD6TTG6_9AGAR</name>
<sequence length="297" mass="31085">MALQVDYGQEVLESASSAAPRSGASAKRAGQLSHPRRHPAARPRAQGVAPHPSGQSLVIVKTKRSAGSTLFTLTKPRCAARPRPPALPKGTAFPATNVSTLPEDGTYAAAVLPPRLYASNRKVGGAGAGRVRQPFTVTSVRGMTLSPAPQCGDGGGDGGAVPRGGRRGGGGMVVHQHGDAGVNRGEQGGKVEPTRGMSALCSEARERERAFRHWFSISRLDQCAEADSVAEGPHLLLLHCLMVSSTEKPPVRFGLESWPLFLLGLHFSLCLLLTELRALVASPSTPALTIHNGEAPV</sequence>
<comment type="caution">
    <text evidence="2">The sequence shown here is derived from an EMBL/GenBank/DDBJ whole genome shotgun (WGS) entry which is preliminary data.</text>
</comment>